<feature type="chain" id="PRO_5041258174" description="DUF4294 domain-containing protein" evidence="1">
    <location>
        <begin position="22"/>
        <end position="203"/>
    </location>
</feature>
<dbReference type="AlphaFoldDB" id="A0AA37SSI3"/>
<sequence>MHKYRINILFFILLIFFQVNAQSGTSEKKVTIDGQVMTALITDGDTLIMADLEDISITSPRSFESAEDYRRYLYYRKCANKVYPYAREAIKIFREMEVATANLNKRKRKKHVRKLQKELKEEFSDPLKKLTRIQGSILVKMIERELDQPMHSLLKELKGGFSAGYWNQISKIYGYDLKRGYVVGDDKIMDALLQDFDISYSFK</sequence>
<comment type="caution">
    <text evidence="2">The sequence shown here is derived from an EMBL/GenBank/DDBJ whole genome shotgun (WGS) entry which is preliminary data.</text>
</comment>
<dbReference type="RefSeq" id="WP_235292869.1">
    <property type="nucleotide sequence ID" value="NZ_BSOH01000023.1"/>
</dbReference>
<reference evidence="2" key="2">
    <citation type="submission" date="2023-01" db="EMBL/GenBank/DDBJ databases">
        <title>Draft genome sequence of Portibacter lacus strain NBRC 108769.</title>
        <authorList>
            <person name="Sun Q."/>
            <person name="Mori K."/>
        </authorList>
    </citation>
    <scope>NUCLEOTIDE SEQUENCE</scope>
    <source>
        <strain evidence="2">NBRC 108769</strain>
    </source>
</reference>
<evidence type="ECO:0000313" key="2">
    <source>
        <dbReference type="EMBL" id="GLR18924.1"/>
    </source>
</evidence>
<evidence type="ECO:0000256" key="1">
    <source>
        <dbReference type="SAM" id="SignalP"/>
    </source>
</evidence>
<reference evidence="2" key="1">
    <citation type="journal article" date="2014" name="Int. J. Syst. Evol. Microbiol.">
        <title>Complete genome sequence of Corynebacterium casei LMG S-19264T (=DSM 44701T), isolated from a smear-ripened cheese.</title>
        <authorList>
            <consortium name="US DOE Joint Genome Institute (JGI-PGF)"/>
            <person name="Walter F."/>
            <person name="Albersmeier A."/>
            <person name="Kalinowski J."/>
            <person name="Ruckert C."/>
        </authorList>
    </citation>
    <scope>NUCLEOTIDE SEQUENCE</scope>
    <source>
        <strain evidence="2">NBRC 108769</strain>
    </source>
</reference>
<dbReference type="EMBL" id="BSOH01000023">
    <property type="protein sequence ID" value="GLR18924.1"/>
    <property type="molecule type" value="Genomic_DNA"/>
</dbReference>
<evidence type="ECO:0000313" key="3">
    <source>
        <dbReference type="Proteomes" id="UP001156666"/>
    </source>
</evidence>
<proteinExistence type="predicted"/>
<protein>
    <recommendedName>
        <fullName evidence="4">DUF4294 domain-containing protein</fullName>
    </recommendedName>
</protein>
<name>A0AA37SSI3_9BACT</name>
<feature type="signal peptide" evidence="1">
    <location>
        <begin position="1"/>
        <end position="21"/>
    </location>
</feature>
<dbReference type="InterPro" id="IPR025636">
    <property type="entry name" value="DUF4294"/>
</dbReference>
<evidence type="ECO:0008006" key="4">
    <source>
        <dbReference type="Google" id="ProtNLM"/>
    </source>
</evidence>
<dbReference type="Proteomes" id="UP001156666">
    <property type="component" value="Unassembled WGS sequence"/>
</dbReference>
<keyword evidence="3" id="KW-1185">Reference proteome</keyword>
<keyword evidence="1" id="KW-0732">Signal</keyword>
<dbReference type="Pfam" id="PF14127">
    <property type="entry name" value="DUF4294"/>
    <property type="match status" value="1"/>
</dbReference>
<gene>
    <name evidence="2" type="ORF">GCM10007940_35400</name>
</gene>
<accession>A0AA37SSI3</accession>
<organism evidence="2 3">
    <name type="scientific">Portibacter lacus</name>
    <dbReference type="NCBI Taxonomy" id="1099794"/>
    <lineage>
        <taxon>Bacteria</taxon>
        <taxon>Pseudomonadati</taxon>
        <taxon>Bacteroidota</taxon>
        <taxon>Saprospiria</taxon>
        <taxon>Saprospirales</taxon>
        <taxon>Haliscomenobacteraceae</taxon>
        <taxon>Portibacter</taxon>
    </lineage>
</organism>